<evidence type="ECO:0000313" key="6">
    <source>
        <dbReference type="EMBL" id="MBH1652385.1"/>
    </source>
</evidence>
<dbReference type="Gene3D" id="3.30.1150.10">
    <property type="match status" value="1"/>
</dbReference>
<dbReference type="RefSeq" id="WP_149909045.1">
    <property type="nucleotide sequence ID" value="NZ_CP040438.1"/>
</dbReference>
<evidence type="ECO:0000256" key="2">
    <source>
        <dbReference type="ARBA" id="ARBA00022692"/>
    </source>
</evidence>
<evidence type="ECO:0000259" key="5">
    <source>
        <dbReference type="PROSITE" id="PS52015"/>
    </source>
</evidence>
<comment type="subcellular location">
    <subcellularLocation>
        <location evidence="1">Membrane</location>
        <topology evidence="1">Single-pass membrane protein</topology>
    </subcellularLocation>
</comment>
<dbReference type="EMBL" id="JADUNP010000015">
    <property type="protein sequence ID" value="MBH1652385.1"/>
    <property type="molecule type" value="Genomic_DNA"/>
</dbReference>
<accession>A0A6B8IY64</accession>
<dbReference type="InterPro" id="IPR006260">
    <property type="entry name" value="TonB/TolA_C"/>
</dbReference>
<dbReference type="PROSITE" id="PS52015">
    <property type="entry name" value="TONB_CTD"/>
    <property type="match status" value="1"/>
</dbReference>
<evidence type="ECO:0000256" key="4">
    <source>
        <dbReference type="ARBA" id="ARBA00023136"/>
    </source>
</evidence>
<dbReference type="GO" id="GO:0055085">
    <property type="term" value="P:transmembrane transport"/>
    <property type="evidence" value="ECO:0007669"/>
    <property type="project" value="InterPro"/>
</dbReference>
<gene>
    <name evidence="6" type="ORF">I5U67_09410</name>
</gene>
<evidence type="ECO:0000256" key="3">
    <source>
        <dbReference type="ARBA" id="ARBA00022989"/>
    </source>
</evidence>
<name>A0A6B8IY64_STEMA</name>
<dbReference type="SUPFAM" id="SSF74653">
    <property type="entry name" value="TolA/TonB C-terminal domain"/>
    <property type="match status" value="1"/>
</dbReference>
<comment type="caution">
    <text evidence="6">The sequence shown here is derived from an EMBL/GenBank/DDBJ whole genome shotgun (WGS) entry which is preliminary data.</text>
</comment>
<dbReference type="Proteomes" id="UP000625930">
    <property type="component" value="Unassembled WGS sequence"/>
</dbReference>
<dbReference type="GO" id="GO:0016020">
    <property type="term" value="C:membrane"/>
    <property type="evidence" value="ECO:0007669"/>
    <property type="project" value="UniProtKB-SubCell"/>
</dbReference>
<evidence type="ECO:0000256" key="1">
    <source>
        <dbReference type="ARBA" id="ARBA00004167"/>
    </source>
</evidence>
<evidence type="ECO:0000313" key="7">
    <source>
        <dbReference type="Proteomes" id="UP000625930"/>
    </source>
</evidence>
<keyword evidence="4" id="KW-0472">Membrane</keyword>
<dbReference type="Pfam" id="PF03544">
    <property type="entry name" value="TonB_C"/>
    <property type="match status" value="1"/>
</dbReference>
<dbReference type="AlphaFoldDB" id="A0A6B8IY64"/>
<dbReference type="InterPro" id="IPR037682">
    <property type="entry name" value="TonB_C"/>
</dbReference>
<sequence length="141" mass="15170">MLRFNTALTLNLVLMLLGATPAMAMAADLQVSTEVFVEAGDNPTFKLQQAPAVVYSKALATPPDTFLQAPMAVLLIAQLDELGHVFNVMVARSSGLRELDRAALTAVDQWRFDPVVVQGVARHARVRVRLAFVPTAEASPG</sequence>
<protein>
    <submittedName>
        <fullName evidence="6">Energy transducer TonB</fullName>
    </submittedName>
</protein>
<organism evidence="6 7">
    <name type="scientific">Stenotrophomonas maltophilia</name>
    <name type="common">Pseudomonas maltophilia</name>
    <name type="synonym">Xanthomonas maltophilia</name>
    <dbReference type="NCBI Taxonomy" id="40324"/>
    <lineage>
        <taxon>Bacteria</taxon>
        <taxon>Pseudomonadati</taxon>
        <taxon>Pseudomonadota</taxon>
        <taxon>Gammaproteobacteria</taxon>
        <taxon>Lysobacterales</taxon>
        <taxon>Lysobacteraceae</taxon>
        <taxon>Stenotrophomonas</taxon>
        <taxon>Stenotrophomonas maltophilia group</taxon>
    </lineage>
</organism>
<keyword evidence="3" id="KW-1133">Transmembrane helix</keyword>
<keyword evidence="2" id="KW-0812">Transmembrane</keyword>
<reference evidence="6" key="1">
    <citation type="submission" date="2020-11" db="EMBL/GenBank/DDBJ databases">
        <title>Enhanced detection system for hospital associated transmission using whole genome sequencing surveillance.</title>
        <authorList>
            <person name="Harrison L.H."/>
            <person name="Van Tyne D."/>
            <person name="Marsh J.W."/>
            <person name="Griffith M.P."/>
            <person name="Snyder D.J."/>
            <person name="Cooper V.S."/>
            <person name="Mustapha M."/>
        </authorList>
    </citation>
    <scope>NUCLEOTIDE SEQUENCE</scope>
    <source>
        <strain evidence="6">STEN00091</strain>
    </source>
</reference>
<proteinExistence type="predicted"/>
<dbReference type="NCBIfam" id="TIGR01352">
    <property type="entry name" value="tonB_Cterm"/>
    <property type="match status" value="1"/>
</dbReference>
<feature type="domain" description="TonB C-terminal" evidence="5">
    <location>
        <begin position="45"/>
        <end position="139"/>
    </location>
</feature>